<reference evidence="1" key="1">
    <citation type="submission" date="2023-10" db="EMBL/GenBank/DDBJ databases">
        <authorList>
            <person name="Chen Y."/>
            <person name="Shah S."/>
            <person name="Dougan E. K."/>
            <person name="Thang M."/>
            <person name="Chan C."/>
        </authorList>
    </citation>
    <scope>NUCLEOTIDE SEQUENCE [LARGE SCALE GENOMIC DNA]</scope>
</reference>
<proteinExistence type="predicted"/>
<gene>
    <name evidence="1" type="ORF">PCOR1329_LOCUS67264</name>
</gene>
<protein>
    <recommendedName>
        <fullName evidence="3">Peptidylprolyl isomerase</fullName>
    </recommendedName>
</protein>
<organism evidence="1 2">
    <name type="scientific">Prorocentrum cordatum</name>
    <dbReference type="NCBI Taxonomy" id="2364126"/>
    <lineage>
        <taxon>Eukaryota</taxon>
        <taxon>Sar</taxon>
        <taxon>Alveolata</taxon>
        <taxon>Dinophyceae</taxon>
        <taxon>Prorocentrales</taxon>
        <taxon>Prorocentraceae</taxon>
        <taxon>Prorocentrum</taxon>
    </lineage>
</organism>
<evidence type="ECO:0000313" key="2">
    <source>
        <dbReference type="Proteomes" id="UP001189429"/>
    </source>
</evidence>
<keyword evidence="2" id="KW-1185">Reference proteome</keyword>
<evidence type="ECO:0000313" key="1">
    <source>
        <dbReference type="EMBL" id="CAK0885733.1"/>
    </source>
</evidence>
<evidence type="ECO:0008006" key="3">
    <source>
        <dbReference type="Google" id="ProtNLM"/>
    </source>
</evidence>
<sequence length="262" mass="29006">MQASTFHGARTTLTACHRRRSFRMEITASSGNWITSSRRSPTKSFGRCTRCPTWTGGFCPEGRHLRPVPKRIAEMWGMLLISEARRQHLNVMVETSGRDVGMFHYIDHCFPDGSYRKLALHFEINDVSFAERSVDERMLREIEAGQRALAGTVDDIIKVNAGGPYGSKVLRGVQADSDRVWETEVRAGRVAQAWYKASFSITGDRGKPTARLHRLGQANPGPRTGVLGPAFQVEAAGRVHKSLCGPRIGMARVGVGERLALS</sequence>
<accession>A0ABN9WH04</accession>
<name>A0ABN9WH04_9DINO</name>
<dbReference type="EMBL" id="CAUYUJ010018712">
    <property type="protein sequence ID" value="CAK0885733.1"/>
    <property type="molecule type" value="Genomic_DNA"/>
</dbReference>
<dbReference type="Proteomes" id="UP001189429">
    <property type="component" value="Unassembled WGS sequence"/>
</dbReference>
<comment type="caution">
    <text evidence="1">The sequence shown here is derived from an EMBL/GenBank/DDBJ whole genome shotgun (WGS) entry which is preliminary data.</text>
</comment>